<dbReference type="OrthoDB" id="6605751at2759"/>
<sequence>MPCRLFRGESSLAKEDGCNDWKNINRILSSHKNSKDHHICQKNMLNRSRANEKVDNMVCSQIDAEIHHWKNVLKRVLAVIKKLSSRGLAFRGHDERFGSFHNGNYMMCLELLAEFDPFLANHIAIRGNPGKGNTSYLSSTICNEFINLMGKHVTNKIVNEIKQCKYFSIVVDSTSDICHVDQLSFVLRYVKDSTPVERFLRFLPKVGHKSEKMEDAVLPFLKNLGIDINNCRGQSYDNASNMSGAYTGLQARIVKHNSLAIYVPCSAHSLNLVGSCAAECVPEASAFFNTIQTIFTFFAASTNRWDIFTSNLKNGQTVLKRANGTRWSCKHDACKSVATCWAEVIQSLSNIRDDMMEKAATRSEAKGYIDQINNFEFVFMIIFWNTLLERFNATSKSLQSTIRNLDTVVHLYRSLTDFVTQLRNEVMFEKFIIKAKQSITEEYKFDMKRVKTKSLLLGETRKNETKPQNGKDNLRINVYYPILDCIHIELHKRQLAYTEVAERFDFLLHLKNFEADIILKKAEHLQMLYKNDLDDNFPTEVLHYKEYEIFNFE</sequence>
<feature type="domain" description="DUF4371" evidence="1">
    <location>
        <begin position="29"/>
        <end position="248"/>
    </location>
</feature>
<gene>
    <name evidence="2" type="primary">ZMYM1_65</name>
    <name evidence="2" type="ORF">g.64959</name>
</gene>
<dbReference type="PANTHER" id="PTHR45749">
    <property type="match status" value="1"/>
</dbReference>
<dbReference type="AlphaFoldDB" id="A0A2S2QK86"/>
<dbReference type="InterPro" id="IPR025398">
    <property type="entry name" value="DUF4371"/>
</dbReference>
<accession>A0A2S2QK86</accession>
<organism evidence="2">
    <name type="scientific">Sipha flava</name>
    <name type="common">yellow sugarcane aphid</name>
    <dbReference type="NCBI Taxonomy" id="143950"/>
    <lineage>
        <taxon>Eukaryota</taxon>
        <taxon>Metazoa</taxon>
        <taxon>Ecdysozoa</taxon>
        <taxon>Arthropoda</taxon>
        <taxon>Hexapoda</taxon>
        <taxon>Insecta</taxon>
        <taxon>Pterygota</taxon>
        <taxon>Neoptera</taxon>
        <taxon>Paraneoptera</taxon>
        <taxon>Hemiptera</taxon>
        <taxon>Sternorrhyncha</taxon>
        <taxon>Aphidomorpha</taxon>
        <taxon>Aphidoidea</taxon>
        <taxon>Aphididae</taxon>
        <taxon>Sipha</taxon>
    </lineage>
</organism>
<evidence type="ECO:0000313" key="2">
    <source>
        <dbReference type="EMBL" id="MBY78169.1"/>
    </source>
</evidence>
<reference evidence="2" key="1">
    <citation type="submission" date="2018-04" db="EMBL/GenBank/DDBJ databases">
        <title>Transcriptome assembly of Sipha flava.</title>
        <authorList>
            <person name="Scully E.D."/>
            <person name="Geib S.M."/>
            <person name="Palmer N.A."/>
            <person name="Koch K."/>
            <person name="Bradshaw J."/>
            <person name="Heng-Moss T."/>
            <person name="Sarath G."/>
        </authorList>
    </citation>
    <scope>NUCLEOTIDE SEQUENCE</scope>
</reference>
<evidence type="ECO:0000259" key="1">
    <source>
        <dbReference type="Pfam" id="PF14291"/>
    </source>
</evidence>
<protein>
    <submittedName>
        <fullName evidence="2">Zinc finger MYM-type protein 1</fullName>
    </submittedName>
</protein>
<dbReference type="PANTHER" id="PTHR45749:SF23">
    <property type="entry name" value="ZINC FINGER MYM-TYPE PROTEIN 1-LIKE"/>
    <property type="match status" value="1"/>
</dbReference>
<dbReference type="EMBL" id="GGMS01008966">
    <property type="protein sequence ID" value="MBY78169.1"/>
    <property type="molecule type" value="Transcribed_RNA"/>
</dbReference>
<dbReference type="SUPFAM" id="SSF53098">
    <property type="entry name" value="Ribonuclease H-like"/>
    <property type="match status" value="1"/>
</dbReference>
<name>A0A2S2QK86_9HEMI</name>
<dbReference type="InterPro" id="IPR012337">
    <property type="entry name" value="RNaseH-like_sf"/>
</dbReference>
<dbReference type="Pfam" id="PF14291">
    <property type="entry name" value="DUF4371"/>
    <property type="match status" value="1"/>
</dbReference>
<proteinExistence type="predicted"/>